<keyword evidence="6" id="KW-0479">Metal-binding</keyword>
<dbReference type="CDD" id="cd07896">
    <property type="entry name" value="Adenylation_kDNA_ligase_like"/>
    <property type="match status" value="1"/>
</dbReference>
<dbReference type="NCBIfam" id="NF006592">
    <property type="entry name" value="PRK09125.1"/>
    <property type="match status" value="1"/>
</dbReference>
<dbReference type="CDD" id="cd08041">
    <property type="entry name" value="OBF_kDNA_ligase_like"/>
    <property type="match status" value="1"/>
</dbReference>
<dbReference type="GO" id="GO:0008270">
    <property type="term" value="F:zinc ion binding"/>
    <property type="evidence" value="ECO:0007669"/>
    <property type="project" value="UniProtKB-KW"/>
</dbReference>
<dbReference type="InterPro" id="IPR007527">
    <property type="entry name" value="Znf_SWIM"/>
</dbReference>
<dbReference type="InterPro" id="IPR016059">
    <property type="entry name" value="DNA_ligase_ATP-dep_CS"/>
</dbReference>
<dbReference type="Gene3D" id="2.40.50.140">
    <property type="entry name" value="Nucleic acid-binding proteins"/>
    <property type="match status" value="1"/>
</dbReference>
<dbReference type="STRING" id="1314674.A0A0D7BV52"/>
<protein>
    <recommendedName>
        <fullName evidence="12">DNA ligase/mRNA capping enzyme</fullName>
    </recommendedName>
</protein>
<dbReference type="Gene3D" id="3.30.1490.70">
    <property type="match status" value="1"/>
</dbReference>
<sequence length="635" mass="70320">MPTDELAEIDGLKPNIVLKDGEEKEVKSKSSSSVYKVKRTFDHYYCSCPAWRNQSGAPVNARACKHTKELLGEKYELARVKMKNPDGVKAAPTKAKAAPKSKSKRKAVDEDEEDVKPTRRAPTRKRKADDDEEEEEKPQPKKTRTVPTRRAKASKEEEEDEEEEMPVRATRKPPSRKPPSRATKPPSKVAKPASKVAKPASNSKVTKPASKLVKPEPPVDEDVEMGEDDATPAPDGYDLAEIGGLKPKVYMKDGDEREVQSQSSSSTYKVKRTWDHYYCTCPAWRNQGGAPVNARTCKHLKELLGDQYELARIKLKNPHGPVPVSKSKPQPRKKGKAGDDDDDDTAVPSSKKAPELLLANKWDIDKGPDPTGWKMSEKLDGVRTYYDGKAMYSRLGNPFTPPQWFLDKLPKDVTLDGELFGGRGKFQDTVSIVKTVNSPHWKNITFQLFDIPSKGDDPFEERIAHLEKVFGPGGEWHSDKVHVLEHVAVRDRKHVLDELKRVEGLGGEGLMLRKPGSKYEGHRSASLLKIKTFYDAEAVVTGHTPGKGKHAGVVGALSCAMESGKTFAVGSGLSDALRRKPPKVGAIITYRFQELTRDGVPRFPTYIGEAIDKDSPKDAEIPEHRKAGAAGAEDD</sequence>
<evidence type="ECO:0000256" key="7">
    <source>
        <dbReference type="SAM" id="MobiDB-lite"/>
    </source>
</evidence>
<evidence type="ECO:0000313" key="10">
    <source>
        <dbReference type="EMBL" id="KIY73501.1"/>
    </source>
</evidence>
<feature type="region of interest" description="Disordered" evidence="7">
    <location>
        <begin position="315"/>
        <end position="352"/>
    </location>
</feature>
<dbReference type="GO" id="GO:0005524">
    <property type="term" value="F:ATP binding"/>
    <property type="evidence" value="ECO:0007669"/>
    <property type="project" value="InterPro"/>
</dbReference>
<dbReference type="GO" id="GO:0006310">
    <property type="term" value="P:DNA recombination"/>
    <property type="evidence" value="ECO:0007669"/>
    <property type="project" value="InterPro"/>
</dbReference>
<evidence type="ECO:0000256" key="1">
    <source>
        <dbReference type="ARBA" id="ARBA00001968"/>
    </source>
</evidence>
<dbReference type="Gene3D" id="3.30.470.30">
    <property type="entry name" value="DNA ligase/mRNA capping enzyme"/>
    <property type="match status" value="1"/>
</dbReference>
<feature type="compositionally biased region" description="Basic residues" evidence="7">
    <location>
        <begin position="140"/>
        <end position="152"/>
    </location>
</feature>
<reference evidence="10 11" key="1">
    <citation type="journal article" date="2015" name="Fungal Genet. Biol.">
        <title>Evolution of novel wood decay mechanisms in Agaricales revealed by the genome sequences of Fistulina hepatica and Cylindrobasidium torrendii.</title>
        <authorList>
            <person name="Floudas D."/>
            <person name="Held B.W."/>
            <person name="Riley R."/>
            <person name="Nagy L.G."/>
            <person name="Koehler G."/>
            <person name="Ransdell A.S."/>
            <person name="Younus H."/>
            <person name="Chow J."/>
            <person name="Chiniquy J."/>
            <person name="Lipzen A."/>
            <person name="Tritt A."/>
            <person name="Sun H."/>
            <person name="Haridas S."/>
            <person name="LaButti K."/>
            <person name="Ohm R.A."/>
            <person name="Kues U."/>
            <person name="Blanchette R.A."/>
            <person name="Grigoriev I.V."/>
            <person name="Minto R.E."/>
            <person name="Hibbett D.S."/>
        </authorList>
    </citation>
    <scope>NUCLEOTIDE SEQUENCE [LARGE SCALE GENOMIC DNA]</scope>
    <source>
        <strain evidence="10 11">FP15055 ss-10</strain>
    </source>
</reference>
<feature type="compositionally biased region" description="Acidic residues" evidence="7">
    <location>
        <begin position="218"/>
        <end position="230"/>
    </location>
</feature>
<evidence type="ECO:0000256" key="3">
    <source>
        <dbReference type="ARBA" id="ARBA00022705"/>
    </source>
</evidence>
<dbReference type="Pfam" id="PF14743">
    <property type="entry name" value="DNA_ligase_OB_2"/>
    <property type="match status" value="1"/>
</dbReference>
<dbReference type="PROSITE" id="PS00333">
    <property type="entry name" value="DNA_LIGASE_A2"/>
    <property type="match status" value="1"/>
</dbReference>
<comment type="cofactor">
    <cofactor evidence="1">
        <name>a divalent metal cation</name>
        <dbReference type="ChEBI" id="CHEBI:60240"/>
    </cofactor>
</comment>
<dbReference type="PANTHER" id="PTHR47810:SF1">
    <property type="entry name" value="DNA LIGASE B"/>
    <property type="match status" value="1"/>
</dbReference>
<dbReference type="InterPro" id="IPR050326">
    <property type="entry name" value="NAD_dep_DNA_ligaseB"/>
</dbReference>
<dbReference type="GO" id="GO:0006281">
    <property type="term" value="P:DNA repair"/>
    <property type="evidence" value="ECO:0007669"/>
    <property type="project" value="UniProtKB-KW"/>
</dbReference>
<evidence type="ECO:0000259" key="9">
    <source>
        <dbReference type="PROSITE" id="PS50966"/>
    </source>
</evidence>
<feature type="region of interest" description="Disordered" evidence="7">
    <location>
        <begin position="611"/>
        <end position="635"/>
    </location>
</feature>
<accession>A0A0D7BV52</accession>
<keyword evidence="3" id="KW-0235">DNA replication</keyword>
<dbReference type="EMBL" id="KN880435">
    <property type="protein sequence ID" value="KIY73501.1"/>
    <property type="molecule type" value="Genomic_DNA"/>
</dbReference>
<dbReference type="SUPFAM" id="SSF50249">
    <property type="entry name" value="Nucleic acid-binding proteins"/>
    <property type="match status" value="1"/>
</dbReference>
<name>A0A0D7BV52_9AGAR</name>
<evidence type="ECO:0000256" key="2">
    <source>
        <dbReference type="ARBA" id="ARBA00022598"/>
    </source>
</evidence>
<dbReference type="AlphaFoldDB" id="A0A0D7BV52"/>
<dbReference type="InterPro" id="IPR012310">
    <property type="entry name" value="DNA_ligase_ATP-dep_cent"/>
</dbReference>
<dbReference type="PANTHER" id="PTHR47810">
    <property type="entry name" value="DNA LIGASE"/>
    <property type="match status" value="1"/>
</dbReference>
<dbReference type="Pfam" id="PF01068">
    <property type="entry name" value="DNA_ligase_A_M"/>
    <property type="match status" value="1"/>
</dbReference>
<evidence type="ECO:0000256" key="4">
    <source>
        <dbReference type="ARBA" id="ARBA00022763"/>
    </source>
</evidence>
<dbReference type="PROSITE" id="PS50966">
    <property type="entry name" value="ZF_SWIM"/>
    <property type="match status" value="2"/>
</dbReference>
<evidence type="ECO:0000256" key="5">
    <source>
        <dbReference type="ARBA" id="ARBA00023204"/>
    </source>
</evidence>
<organism evidence="10 11">
    <name type="scientific">Cylindrobasidium torrendii FP15055 ss-10</name>
    <dbReference type="NCBI Taxonomy" id="1314674"/>
    <lineage>
        <taxon>Eukaryota</taxon>
        <taxon>Fungi</taxon>
        <taxon>Dikarya</taxon>
        <taxon>Basidiomycota</taxon>
        <taxon>Agaricomycotina</taxon>
        <taxon>Agaricomycetes</taxon>
        <taxon>Agaricomycetidae</taxon>
        <taxon>Agaricales</taxon>
        <taxon>Marasmiineae</taxon>
        <taxon>Physalacriaceae</taxon>
        <taxon>Cylindrobasidium</taxon>
    </lineage>
</organism>
<evidence type="ECO:0000256" key="6">
    <source>
        <dbReference type="PROSITE-ProRule" id="PRU00325"/>
    </source>
</evidence>
<feature type="compositionally biased region" description="Basic and acidic residues" evidence="7">
    <location>
        <begin position="611"/>
        <end position="626"/>
    </location>
</feature>
<evidence type="ECO:0000313" key="11">
    <source>
        <dbReference type="Proteomes" id="UP000054007"/>
    </source>
</evidence>
<gene>
    <name evidence="10" type="ORF">CYLTODRAFT_434171</name>
</gene>
<dbReference type="Proteomes" id="UP000054007">
    <property type="component" value="Unassembled WGS sequence"/>
</dbReference>
<dbReference type="InterPro" id="IPR029319">
    <property type="entry name" value="DNA_ligase_OB"/>
</dbReference>
<keyword evidence="6" id="KW-0863">Zinc-finger</keyword>
<feature type="domain" description="ATP-dependent DNA ligase family profile" evidence="8">
    <location>
        <begin position="456"/>
        <end position="563"/>
    </location>
</feature>
<feature type="domain" description="SWIM-type" evidence="9">
    <location>
        <begin position="268"/>
        <end position="308"/>
    </location>
</feature>
<keyword evidence="2" id="KW-0436">Ligase</keyword>
<keyword evidence="5" id="KW-0234">DNA repair</keyword>
<keyword evidence="11" id="KW-1185">Reference proteome</keyword>
<feature type="compositionally biased region" description="Basic residues" evidence="7">
    <location>
        <begin position="169"/>
        <end position="179"/>
    </location>
</feature>
<evidence type="ECO:0000259" key="8">
    <source>
        <dbReference type="PROSITE" id="PS50160"/>
    </source>
</evidence>
<feature type="region of interest" description="Disordered" evidence="7">
    <location>
        <begin position="82"/>
        <end position="244"/>
    </location>
</feature>
<dbReference type="PROSITE" id="PS50160">
    <property type="entry name" value="DNA_LIGASE_A3"/>
    <property type="match status" value="1"/>
</dbReference>
<feature type="domain" description="SWIM-type" evidence="9">
    <location>
        <begin position="35"/>
        <end position="75"/>
    </location>
</feature>
<evidence type="ECO:0008006" key="12">
    <source>
        <dbReference type="Google" id="ProtNLM"/>
    </source>
</evidence>
<dbReference type="SUPFAM" id="SSF56091">
    <property type="entry name" value="DNA ligase/mRNA capping enzyme, catalytic domain"/>
    <property type="match status" value="1"/>
</dbReference>
<feature type="compositionally biased region" description="Low complexity" evidence="7">
    <location>
        <begin position="180"/>
        <end position="205"/>
    </location>
</feature>
<dbReference type="InterPro" id="IPR012340">
    <property type="entry name" value="NA-bd_OB-fold"/>
</dbReference>
<dbReference type="OrthoDB" id="411785at2759"/>
<dbReference type="GO" id="GO:0006260">
    <property type="term" value="P:DNA replication"/>
    <property type="evidence" value="ECO:0007669"/>
    <property type="project" value="UniProtKB-KW"/>
</dbReference>
<keyword evidence="6" id="KW-0862">Zinc</keyword>
<proteinExistence type="predicted"/>
<dbReference type="GO" id="GO:0003910">
    <property type="term" value="F:DNA ligase (ATP) activity"/>
    <property type="evidence" value="ECO:0007669"/>
    <property type="project" value="InterPro"/>
</dbReference>
<keyword evidence="4" id="KW-0227">DNA damage</keyword>